<dbReference type="SUPFAM" id="SSF57016">
    <property type="entry name" value="Plant lectins/antimicrobial peptides"/>
    <property type="match status" value="1"/>
</dbReference>
<organism evidence="5 6">
    <name type="scientific">Beauveria bassiana</name>
    <name type="common">White muscardine disease fungus</name>
    <name type="synonym">Tritirachium shiotae</name>
    <dbReference type="NCBI Taxonomy" id="176275"/>
    <lineage>
        <taxon>Eukaryota</taxon>
        <taxon>Fungi</taxon>
        <taxon>Dikarya</taxon>
        <taxon>Ascomycota</taxon>
        <taxon>Pezizomycotina</taxon>
        <taxon>Sordariomycetes</taxon>
        <taxon>Hypocreomycetidae</taxon>
        <taxon>Hypocreales</taxon>
        <taxon>Cordycipitaceae</taxon>
        <taxon>Beauveria</taxon>
    </lineage>
</organism>
<feature type="disulfide bond" evidence="2">
    <location>
        <begin position="450"/>
        <end position="465"/>
    </location>
</feature>
<evidence type="ECO:0000259" key="4">
    <source>
        <dbReference type="PROSITE" id="PS50941"/>
    </source>
</evidence>
<dbReference type="Pfam" id="PF00187">
    <property type="entry name" value="Chitin_bind_1"/>
    <property type="match status" value="1"/>
</dbReference>
<evidence type="ECO:0000256" key="1">
    <source>
        <dbReference type="ARBA" id="ARBA00022669"/>
    </source>
</evidence>
<dbReference type="OMA" id="ISEWTRW"/>
<sequence>MKSTSILVLPLIGAGVEVAQALSVPFNNLLTRGQGYNTFLGKGMKHGAVQVTKNAKRGDKPVEEQPMTFNFEPPTADMSGVNVEDYFTPPDPDEIDKMLADAEAADKEQGKPKRGLVLRDAHADCAGKIDADTNLLTSYESRKYLKALDISASATISGWGQSASMSGKYLDKSEFSSNSLIYVAKIEVKKQQNVDDKFQFNDKIYNSTTFDADFGDRWIRGFENGGKMIARLVITAKNKASTKDIQANTEASLKFWGVSADINASMKKSMDELSKQAEIKVSLFYQGSLGKVQEDQGSPSSISSSSAQDAFTQVKKWSDTFLKNACEHDYGYRALLDEYTTLENFPADQKVINYGVAEQISYIVLRELAKIAEMKQVLSESSELSEAARQDVEFAYLDMVEACQKWTSATAKDPSQAKTQAKALLEKFGTEFYGKFKKDVAVGVKDGEKCGTQGGGNKCAEGLCCSSIGFCGKTDNHCGWFYGAYCQKEFGSCYDATASAGQKCGKKNGNNVCSAGLCCSEGENGVCSKKHVTPNNNYGKCPQ</sequence>
<feature type="disulfide bond" evidence="2">
    <location>
        <begin position="464"/>
        <end position="478"/>
    </location>
</feature>
<accession>A0A2N6NMN3</accession>
<comment type="caution">
    <text evidence="2">Lacks conserved residue(s) required for the propagation of feature annotation.</text>
</comment>
<feature type="chain" id="PRO_5014782278" evidence="3">
    <location>
        <begin position="22"/>
        <end position="543"/>
    </location>
</feature>
<dbReference type="InterPro" id="IPR036861">
    <property type="entry name" value="Endochitinase-like_sf"/>
</dbReference>
<dbReference type="AlphaFoldDB" id="A0A2N6NMN3"/>
<comment type="caution">
    <text evidence="5">The sequence shown here is derived from an EMBL/GenBank/DDBJ whole genome shotgun (WGS) entry which is preliminary data.</text>
</comment>
<protein>
    <submittedName>
        <fullName evidence="5">Lectin/endochitinase 1</fullName>
    </submittedName>
</protein>
<feature type="domain" description="Chitin-binding type-1" evidence="4">
    <location>
        <begin position="447"/>
        <end position="495"/>
    </location>
</feature>
<dbReference type="InterPro" id="IPR001002">
    <property type="entry name" value="Chitin-bd_1"/>
</dbReference>
<keyword evidence="2" id="KW-1015">Disulfide bond</keyword>
<evidence type="ECO:0000313" key="5">
    <source>
        <dbReference type="EMBL" id="PMB68537.1"/>
    </source>
</evidence>
<dbReference type="Gene3D" id="3.30.60.10">
    <property type="entry name" value="Endochitinase-like"/>
    <property type="match status" value="1"/>
</dbReference>
<dbReference type="PROSITE" id="PS50941">
    <property type="entry name" value="CHIT_BIND_I_2"/>
    <property type="match status" value="1"/>
</dbReference>
<dbReference type="CDD" id="cd00035">
    <property type="entry name" value="ChtBD1"/>
    <property type="match status" value="1"/>
</dbReference>
<proteinExistence type="predicted"/>
<dbReference type="Proteomes" id="UP000235728">
    <property type="component" value="Unassembled WGS sequence"/>
</dbReference>
<keyword evidence="3" id="KW-0732">Signal</keyword>
<name>A0A2N6NMN3_BEABA</name>
<evidence type="ECO:0000256" key="3">
    <source>
        <dbReference type="SAM" id="SignalP"/>
    </source>
</evidence>
<evidence type="ECO:0000256" key="2">
    <source>
        <dbReference type="PROSITE-ProRule" id="PRU00261"/>
    </source>
</evidence>
<feature type="signal peptide" evidence="3">
    <location>
        <begin position="1"/>
        <end position="21"/>
    </location>
</feature>
<dbReference type="SMART" id="SM00270">
    <property type="entry name" value="ChtBD1"/>
    <property type="match status" value="1"/>
</dbReference>
<gene>
    <name evidence="5" type="primary">UDA1</name>
    <name evidence="5" type="ORF">BM221_005116</name>
</gene>
<feature type="disulfide bond" evidence="2">
    <location>
        <begin position="459"/>
        <end position="471"/>
    </location>
</feature>
<reference evidence="5 6" key="1">
    <citation type="journal article" date="2016" name="Appl. Microbiol. Biotechnol.">
        <title>Characterization of T-DNA insertion mutants with decreased virulence in the entomopathogenic fungus Beauveria bassiana JEF-007.</title>
        <authorList>
            <person name="Kim S."/>
            <person name="Lee S.J."/>
            <person name="Nai Y.S."/>
            <person name="Yu J.S."/>
            <person name="Lee M.R."/>
            <person name="Yang Y.T."/>
            <person name="Kim J.S."/>
        </authorList>
    </citation>
    <scope>NUCLEOTIDE SEQUENCE [LARGE SCALE GENOMIC DNA]</scope>
    <source>
        <strain evidence="5 6">JEF-007</strain>
    </source>
</reference>
<dbReference type="GO" id="GO:0008061">
    <property type="term" value="F:chitin binding"/>
    <property type="evidence" value="ECO:0007669"/>
    <property type="project" value="UniProtKB-UniRule"/>
</dbReference>
<keyword evidence="1 2" id="KW-0147">Chitin-binding</keyword>
<evidence type="ECO:0000313" key="6">
    <source>
        <dbReference type="Proteomes" id="UP000235728"/>
    </source>
</evidence>
<dbReference type="EMBL" id="MRVG01000005">
    <property type="protein sequence ID" value="PMB68537.1"/>
    <property type="molecule type" value="Genomic_DNA"/>
</dbReference>